<organism evidence="2">
    <name type="scientific">bioreactor metagenome</name>
    <dbReference type="NCBI Taxonomy" id="1076179"/>
    <lineage>
        <taxon>unclassified sequences</taxon>
        <taxon>metagenomes</taxon>
        <taxon>ecological metagenomes</taxon>
    </lineage>
</organism>
<dbReference type="GO" id="GO:0036094">
    <property type="term" value="F:small molecule binding"/>
    <property type="evidence" value="ECO:0007669"/>
    <property type="project" value="InterPro"/>
</dbReference>
<feature type="domain" description="3H" evidence="1">
    <location>
        <begin position="20"/>
        <end position="115"/>
    </location>
</feature>
<accession>A0A645HS72</accession>
<reference evidence="2" key="1">
    <citation type="submission" date="2019-08" db="EMBL/GenBank/DDBJ databases">
        <authorList>
            <person name="Kucharzyk K."/>
            <person name="Murdoch R.W."/>
            <person name="Higgins S."/>
            <person name="Loffler F."/>
        </authorList>
    </citation>
    <scope>NUCLEOTIDE SEQUENCE</scope>
</reference>
<protein>
    <submittedName>
        <fullName evidence="2">Putative transcription repressor NiaR</fullName>
    </submittedName>
</protein>
<dbReference type="Gene3D" id="3.30.1340.20">
    <property type="entry name" value="3H domain"/>
    <property type="match status" value="1"/>
</dbReference>
<dbReference type="PANTHER" id="PTHR40068">
    <property type="entry name" value="TRANSCRIPTION REPRESSOR NIAR-RELATED"/>
    <property type="match status" value="1"/>
</dbReference>
<gene>
    <name evidence="2" type="primary">niaR_13</name>
    <name evidence="2" type="ORF">SDC9_185757</name>
</gene>
<evidence type="ECO:0000313" key="2">
    <source>
        <dbReference type="EMBL" id="MPN38233.1"/>
    </source>
</evidence>
<dbReference type="InterPro" id="IPR026043">
    <property type="entry name" value="NadR"/>
</dbReference>
<dbReference type="PANTHER" id="PTHR40068:SF1">
    <property type="entry name" value="TRANSCRIPTION REPRESSOR NIAR-RELATED"/>
    <property type="match status" value="1"/>
</dbReference>
<dbReference type="SUPFAM" id="SSF75500">
    <property type="entry name" value="Putative transcriptional regulator TM1602, C-terminal domain"/>
    <property type="match status" value="1"/>
</dbReference>
<name>A0A645HS72_9ZZZZ</name>
<dbReference type="EMBL" id="VSSQ01093336">
    <property type="protein sequence ID" value="MPN38233.1"/>
    <property type="molecule type" value="Genomic_DNA"/>
</dbReference>
<dbReference type="AlphaFoldDB" id="A0A645HS72"/>
<sequence length="117" mass="13327">MSTSNGYLLQGAKKSQREFFVVHQDDRILDELYTIVDLGGRILNVQVRHQVYGNFSAQINVKSRKDAKKLADDIAAGNCAPLKNLTQDEHFHLVEADSTEDLDLIEKELRHKGYLKE</sequence>
<dbReference type="InterPro" id="IPR004173">
    <property type="entry name" value="3H_domain"/>
</dbReference>
<evidence type="ECO:0000259" key="1">
    <source>
        <dbReference type="Pfam" id="PF02829"/>
    </source>
</evidence>
<proteinExistence type="predicted"/>
<comment type="caution">
    <text evidence="2">The sequence shown here is derived from an EMBL/GenBank/DDBJ whole genome shotgun (WGS) entry which is preliminary data.</text>
</comment>
<dbReference type="InterPro" id="IPR035922">
    <property type="entry name" value="3H_dom_sf"/>
</dbReference>
<dbReference type="Pfam" id="PF02829">
    <property type="entry name" value="3H"/>
    <property type="match status" value="1"/>
</dbReference>